<dbReference type="InterPro" id="IPR025161">
    <property type="entry name" value="IS402-like_dom"/>
</dbReference>
<reference evidence="3 4" key="1">
    <citation type="submission" date="2018-01" db="EMBL/GenBank/DDBJ databases">
        <title>G. obscuriglobus.</title>
        <authorList>
            <person name="Franke J."/>
            <person name="Blomberg W."/>
            <person name="Selmecki A."/>
        </authorList>
    </citation>
    <scope>NUCLEOTIDE SEQUENCE [LARGE SCALE GENOMIC DNA]</scope>
    <source>
        <strain evidence="3 4">DSM 5831</strain>
    </source>
</reference>
<evidence type="ECO:0000259" key="2">
    <source>
        <dbReference type="Pfam" id="PF13340"/>
    </source>
</evidence>
<feature type="region of interest" description="Disordered" evidence="1">
    <location>
        <begin position="100"/>
        <end position="131"/>
    </location>
</feature>
<proteinExistence type="predicted"/>
<organism evidence="3 4">
    <name type="scientific">Gemmata obscuriglobus</name>
    <dbReference type="NCBI Taxonomy" id="114"/>
    <lineage>
        <taxon>Bacteria</taxon>
        <taxon>Pseudomonadati</taxon>
        <taxon>Planctomycetota</taxon>
        <taxon>Planctomycetia</taxon>
        <taxon>Gemmatales</taxon>
        <taxon>Gemmataceae</taxon>
        <taxon>Gemmata</taxon>
    </lineage>
</organism>
<feature type="compositionally biased region" description="Basic and acidic residues" evidence="1">
    <location>
        <begin position="109"/>
        <end position="118"/>
    </location>
</feature>
<sequence length="131" mass="14960">MRSRHTISDADWARIEPLLPKYGPAGTKRRFIDAVLFVGKTGIPWRDLPDRFGDWNGVWKRFDRWSRAGLWQKLFDALQDPDLEWLILDSTVIRAHPCAAGAKNSPTEPEAKRSRRWAEAGAGSELRSTSE</sequence>
<dbReference type="Proteomes" id="UP000245802">
    <property type="component" value="Chromosome"/>
</dbReference>
<protein>
    <recommendedName>
        <fullName evidence="2">Insertion element IS402-like domain-containing protein</fullName>
    </recommendedName>
</protein>
<dbReference type="InterPro" id="IPR052909">
    <property type="entry name" value="Transposase_6_like"/>
</dbReference>
<dbReference type="EMBL" id="CP025958">
    <property type="protein sequence ID" value="AWM36938.1"/>
    <property type="molecule type" value="Genomic_DNA"/>
</dbReference>
<evidence type="ECO:0000313" key="4">
    <source>
        <dbReference type="Proteomes" id="UP000245802"/>
    </source>
</evidence>
<dbReference type="AlphaFoldDB" id="A0A2Z3GUI4"/>
<name>A0A2Z3GUI4_9BACT</name>
<keyword evidence="4" id="KW-1185">Reference proteome</keyword>
<dbReference type="PANTHER" id="PTHR46637">
    <property type="entry name" value="TIS1421-TRANSPOSASE PROTEIN A"/>
    <property type="match status" value="1"/>
</dbReference>
<dbReference type="Pfam" id="PF13340">
    <property type="entry name" value="DUF4096"/>
    <property type="match status" value="1"/>
</dbReference>
<dbReference type="NCBIfam" id="NF033580">
    <property type="entry name" value="transpos_IS5_3"/>
    <property type="match status" value="1"/>
</dbReference>
<evidence type="ECO:0000256" key="1">
    <source>
        <dbReference type="SAM" id="MobiDB-lite"/>
    </source>
</evidence>
<dbReference type="KEGG" id="gog:C1280_07830"/>
<evidence type="ECO:0000313" key="3">
    <source>
        <dbReference type="EMBL" id="AWM36938.1"/>
    </source>
</evidence>
<dbReference type="OrthoDB" id="215598at2"/>
<feature type="domain" description="Insertion element IS402-like" evidence="2">
    <location>
        <begin position="7"/>
        <end position="75"/>
    </location>
</feature>
<dbReference type="RefSeq" id="WP_010045396.1">
    <property type="nucleotide sequence ID" value="NZ_CP025958.1"/>
</dbReference>
<accession>A0A2Z3GUI4</accession>
<gene>
    <name evidence="3" type="ORF">C1280_07830</name>
</gene>
<dbReference type="PANTHER" id="PTHR46637:SF1">
    <property type="entry name" value="BLL5188 PROTEIN"/>
    <property type="match status" value="1"/>
</dbReference>